<gene>
    <name evidence="1" type="ORF">DSO57_1038245</name>
</gene>
<protein>
    <submittedName>
        <fullName evidence="1">Uncharacterized protein</fullName>
    </submittedName>
</protein>
<accession>A0ACC2RPM9</accession>
<sequence length="107" mass="12059">MLIKLIADFLGLDVLLRSIQIIEVFREGIPENSTQTCLCICQVPEPMWVTTASRRLTVPAAVWFTNWASQEQYVTWAMFMNASKSCYSETFSLIVNGSSPIFANGFL</sequence>
<reference evidence="1" key="1">
    <citation type="submission" date="2022-04" db="EMBL/GenBank/DDBJ databases">
        <title>Genome of the entomopathogenic fungus Entomophthora muscae.</title>
        <authorList>
            <person name="Elya C."/>
            <person name="Lovett B.R."/>
            <person name="Lee E."/>
            <person name="Macias A.M."/>
            <person name="Hajek A.E."/>
            <person name="De Bivort B.L."/>
            <person name="Kasson M.T."/>
            <person name="De Fine Licht H.H."/>
            <person name="Stajich J.E."/>
        </authorList>
    </citation>
    <scope>NUCLEOTIDE SEQUENCE</scope>
    <source>
        <strain evidence="1">Berkeley</strain>
    </source>
</reference>
<evidence type="ECO:0000313" key="2">
    <source>
        <dbReference type="Proteomes" id="UP001165960"/>
    </source>
</evidence>
<evidence type="ECO:0000313" key="1">
    <source>
        <dbReference type="EMBL" id="KAJ9052036.1"/>
    </source>
</evidence>
<dbReference type="EMBL" id="QTSX02006856">
    <property type="protein sequence ID" value="KAJ9052036.1"/>
    <property type="molecule type" value="Genomic_DNA"/>
</dbReference>
<name>A0ACC2RPM9_9FUNG</name>
<proteinExistence type="predicted"/>
<organism evidence="1 2">
    <name type="scientific">Entomophthora muscae</name>
    <dbReference type="NCBI Taxonomy" id="34485"/>
    <lineage>
        <taxon>Eukaryota</taxon>
        <taxon>Fungi</taxon>
        <taxon>Fungi incertae sedis</taxon>
        <taxon>Zoopagomycota</taxon>
        <taxon>Entomophthoromycotina</taxon>
        <taxon>Entomophthoromycetes</taxon>
        <taxon>Entomophthorales</taxon>
        <taxon>Entomophthoraceae</taxon>
        <taxon>Entomophthora</taxon>
    </lineage>
</organism>
<keyword evidence="2" id="KW-1185">Reference proteome</keyword>
<comment type="caution">
    <text evidence="1">The sequence shown here is derived from an EMBL/GenBank/DDBJ whole genome shotgun (WGS) entry which is preliminary data.</text>
</comment>
<dbReference type="Proteomes" id="UP001165960">
    <property type="component" value="Unassembled WGS sequence"/>
</dbReference>